<name>A0A9N9L5F4_9HELO</name>
<sequence length="111" mass="13136">MARRRRQNTVGQWHSAWQLRVPKHLLTSNYRYPKHIWSPAGGWYSQPSNWKVNTAIMGACVVGVTAMMWNLSAQREHRYKFPEQGRFFPSRYWSKQIIEHEKAQKNDSSSS</sequence>
<evidence type="ECO:0000313" key="2">
    <source>
        <dbReference type="Proteomes" id="UP000696280"/>
    </source>
</evidence>
<proteinExistence type="predicted"/>
<dbReference type="EMBL" id="CAJVRL010000083">
    <property type="protein sequence ID" value="CAG8958473.1"/>
    <property type="molecule type" value="Genomic_DNA"/>
</dbReference>
<comment type="caution">
    <text evidence="1">The sequence shown here is derived from an EMBL/GenBank/DDBJ whole genome shotgun (WGS) entry which is preliminary data.</text>
</comment>
<gene>
    <name evidence="1" type="ORF">HYFRA_00009787</name>
</gene>
<dbReference type="AlphaFoldDB" id="A0A9N9L5F4"/>
<accession>A0A9N9L5F4</accession>
<reference evidence="1" key="1">
    <citation type="submission" date="2021-07" db="EMBL/GenBank/DDBJ databases">
        <authorList>
            <person name="Durling M."/>
        </authorList>
    </citation>
    <scope>NUCLEOTIDE SEQUENCE</scope>
</reference>
<protein>
    <submittedName>
        <fullName evidence="1">Uncharacterized protein</fullName>
    </submittedName>
</protein>
<dbReference type="Proteomes" id="UP000696280">
    <property type="component" value="Unassembled WGS sequence"/>
</dbReference>
<dbReference type="PANTHER" id="PTHR34286">
    <property type="entry name" value="TRANSMEMBRANE PROTEIN"/>
    <property type="match status" value="1"/>
</dbReference>
<evidence type="ECO:0000313" key="1">
    <source>
        <dbReference type="EMBL" id="CAG8958473.1"/>
    </source>
</evidence>
<dbReference type="OrthoDB" id="2100988at2759"/>
<organism evidence="1 2">
    <name type="scientific">Hymenoscyphus fraxineus</name>
    <dbReference type="NCBI Taxonomy" id="746836"/>
    <lineage>
        <taxon>Eukaryota</taxon>
        <taxon>Fungi</taxon>
        <taxon>Dikarya</taxon>
        <taxon>Ascomycota</taxon>
        <taxon>Pezizomycotina</taxon>
        <taxon>Leotiomycetes</taxon>
        <taxon>Helotiales</taxon>
        <taxon>Helotiaceae</taxon>
        <taxon>Hymenoscyphus</taxon>
    </lineage>
</organism>
<dbReference type="PANTHER" id="PTHR34286:SF1">
    <property type="entry name" value="TRANSMEMBRANE PROTEIN"/>
    <property type="match status" value="1"/>
</dbReference>
<keyword evidence="2" id="KW-1185">Reference proteome</keyword>